<reference evidence="5 6" key="1">
    <citation type="submission" date="2017-11" db="EMBL/GenBank/DDBJ databases">
        <title>Genome sequence and genome mining of multiple bioactive secondary metabolites from a deep sea-derived Bacillus siamensis SCSIO 05746.</title>
        <authorList>
            <person name="Pan H.-Q."/>
            <person name="Ju J.-H."/>
        </authorList>
    </citation>
    <scope>NUCLEOTIDE SEQUENCE [LARGE SCALE GENOMIC DNA]</scope>
    <source>
        <strain evidence="5 6">SCSIO 05746</strain>
    </source>
</reference>
<protein>
    <submittedName>
        <fullName evidence="5">TetR family transcriptional regulator</fullName>
    </submittedName>
</protein>
<dbReference type="KEGG" id="bsia:CWD84_16360"/>
<dbReference type="SUPFAM" id="SSF48498">
    <property type="entry name" value="Tetracyclin repressor-like, C-terminal domain"/>
    <property type="match status" value="1"/>
</dbReference>
<dbReference type="InterPro" id="IPR013571">
    <property type="entry name" value="Tscrpt_reg_QacR_C"/>
</dbReference>
<dbReference type="PANTHER" id="PTHR43479:SF11">
    <property type="entry name" value="ACREF_ENVCD OPERON REPRESSOR-RELATED"/>
    <property type="match status" value="1"/>
</dbReference>
<dbReference type="InterPro" id="IPR023772">
    <property type="entry name" value="DNA-bd_HTH_TetR-type_CS"/>
</dbReference>
<dbReference type="Gene3D" id="1.10.357.10">
    <property type="entry name" value="Tetracycline Repressor, domain 2"/>
    <property type="match status" value="1"/>
</dbReference>
<sequence length="207" mass="23727">MTNTKGGAGKSEKTKKKLVSASRDLFAKKGYSETSIRDILEAAEISKGNLYHHFKGKEFLFLHIMEEDHRVMIETWREMEADLKDAAEKLTGFAELLSRMSINYPLMRASEEFYASAFTSEEVVKRLNKIDIEYDDVMREILTEGNQDGSWSIHHVESKVKILLSVFYGLDVLYKNDSIQQRRELQIEAISVFIHGVINADQQNQGS</sequence>
<dbReference type="InterPro" id="IPR001647">
    <property type="entry name" value="HTH_TetR"/>
</dbReference>
<evidence type="ECO:0000313" key="6">
    <source>
        <dbReference type="Proteomes" id="UP000234366"/>
    </source>
</evidence>
<keyword evidence="2 3" id="KW-0238">DNA-binding</keyword>
<evidence type="ECO:0000259" key="4">
    <source>
        <dbReference type="PROSITE" id="PS50977"/>
    </source>
</evidence>
<organism evidence="5 6">
    <name type="scientific">Bacillus siamensis</name>
    <dbReference type="NCBI Taxonomy" id="659243"/>
    <lineage>
        <taxon>Bacteria</taxon>
        <taxon>Bacillati</taxon>
        <taxon>Bacillota</taxon>
        <taxon>Bacilli</taxon>
        <taxon>Bacillales</taxon>
        <taxon>Bacillaceae</taxon>
        <taxon>Bacillus</taxon>
        <taxon>Bacillus amyloliquefaciens group</taxon>
    </lineage>
</organism>
<dbReference type="EMBL" id="CP025001">
    <property type="protein sequence ID" value="AUJ78285.1"/>
    <property type="molecule type" value="Genomic_DNA"/>
</dbReference>
<gene>
    <name evidence="5" type="ORF">CWD84_16360</name>
</gene>
<dbReference type="GO" id="GO:0003700">
    <property type="term" value="F:DNA-binding transcription factor activity"/>
    <property type="evidence" value="ECO:0007669"/>
    <property type="project" value="InterPro"/>
</dbReference>
<dbReference type="PROSITE" id="PS01081">
    <property type="entry name" value="HTH_TETR_1"/>
    <property type="match status" value="1"/>
</dbReference>
<evidence type="ECO:0000256" key="1">
    <source>
        <dbReference type="ARBA" id="ARBA00022491"/>
    </source>
</evidence>
<dbReference type="GO" id="GO:0045892">
    <property type="term" value="P:negative regulation of DNA-templated transcription"/>
    <property type="evidence" value="ECO:0007669"/>
    <property type="project" value="InterPro"/>
</dbReference>
<feature type="DNA-binding region" description="H-T-H motif" evidence="3">
    <location>
        <begin position="35"/>
        <end position="54"/>
    </location>
</feature>
<evidence type="ECO:0000256" key="2">
    <source>
        <dbReference type="ARBA" id="ARBA00023125"/>
    </source>
</evidence>
<dbReference type="Gene3D" id="1.10.10.60">
    <property type="entry name" value="Homeodomain-like"/>
    <property type="match status" value="1"/>
</dbReference>
<dbReference type="PANTHER" id="PTHR43479">
    <property type="entry name" value="ACREF/ENVCD OPERON REPRESSOR-RELATED"/>
    <property type="match status" value="1"/>
</dbReference>
<dbReference type="Pfam" id="PF00440">
    <property type="entry name" value="TetR_N"/>
    <property type="match status" value="1"/>
</dbReference>
<feature type="domain" description="HTH tetR-type" evidence="4">
    <location>
        <begin position="12"/>
        <end position="72"/>
    </location>
</feature>
<proteinExistence type="predicted"/>
<keyword evidence="1" id="KW-0678">Repressor</keyword>
<dbReference type="Proteomes" id="UP000234366">
    <property type="component" value="Chromosome"/>
</dbReference>
<dbReference type="SUPFAM" id="SSF46689">
    <property type="entry name" value="Homeodomain-like"/>
    <property type="match status" value="1"/>
</dbReference>
<dbReference type="PROSITE" id="PS50977">
    <property type="entry name" value="HTH_TETR_2"/>
    <property type="match status" value="1"/>
</dbReference>
<keyword evidence="6" id="KW-1185">Reference proteome</keyword>
<dbReference type="InterPro" id="IPR050624">
    <property type="entry name" value="HTH-type_Tx_Regulator"/>
</dbReference>
<dbReference type="InterPro" id="IPR036271">
    <property type="entry name" value="Tet_transcr_reg_TetR-rel_C_sf"/>
</dbReference>
<dbReference type="InterPro" id="IPR009057">
    <property type="entry name" value="Homeodomain-like_sf"/>
</dbReference>
<evidence type="ECO:0000256" key="3">
    <source>
        <dbReference type="PROSITE-ProRule" id="PRU00335"/>
    </source>
</evidence>
<accession>A0AAI8HQL2</accession>
<evidence type="ECO:0000313" key="5">
    <source>
        <dbReference type="EMBL" id="AUJ78285.1"/>
    </source>
</evidence>
<name>A0AAI8HQL2_9BACI</name>
<dbReference type="GO" id="GO:0003677">
    <property type="term" value="F:DNA binding"/>
    <property type="evidence" value="ECO:0007669"/>
    <property type="project" value="UniProtKB-UniRule"/>
</dbReference>
<dbReference type="PRINTS" id="PR00455">
    <property type="entry name" value="HTHTETR"/>
</dbReference>
<dbReference type="RefSeq" id="WP_060963126.1">
    <property type="nucleotide sequence ID" value="NZ_CP025001.1"/>
</dbReference>
<dbReference type="AlphaFoldDB" id="A0AAI8HQL2"/>
<dbReference type="Pfam" id="PF08360">
    <property type="entry name" value="TetR_C_5"/>
    <property type="match status" value="1"/>
</dbReference>